<dbReference type="OrthoDB" id="310069at2"/>
<protein>
    <recommendedName>
        <fullName evidence="4">Adenylate cyclase</fullName>
        <ecNumber evidence="3">4.6.1.1</ecNumber>
    </recommendedName>
    <alternativeName>
        <fullName evidence="14">ATP pyrophosphate-lyase</fullName>
    </alternativeName>
    <alternativeName>
        <fullName evidence="15">Adenylyl cyclase</fullName>
    </alternativeName>
</protein>
<dbReference type="GO" id="GO:0004016">
    <property type="term" value="F:adenylate cyclase activity"/>
    <property type="evidence" value="ECO:0007669"/>
    <property type="project" value="UniProtKB-EC"/>
</dbReference>
<dbReference type="SMART" id="SM00065">
    <property type="entry name" value="GAF"/>
    <property type="match status" value="1"/>
</dbReference>
<comment type="catalytic activity">
    <reaction evidence="1">
        <text>ATP = 3',5'-cyclic AMP + diphosphate</text>
        <dbReference type="Rhea" id="RHEA:15389"/>
        <dbReference type="ChEBI" id="CHEBI:30616"/>
        <dbReference type="ChEBI" id="CHEBI:33019"/>
        <dbReference type="ChEBI" id="CHEBI:58165"/>
        <dbReference type="EC" id="4.6.1.1"/>
    </reaction>
</comment>
<dbReference type="SUPFAM" id="SSF55781">
    <property type="entry name" value="GAF domain-like"/>
    <property type="match status" value="1"/>
</dbReference>
<feature type="transmembrane region" description="Helical" evidence="18">
    <location>
        <begin position="557"/>
        <end position="580"/>
    </location>
</feature>
<dbReference type="AlphaFoldDB" id="I4B397"/>
<dbReference type="HOGENOM" id="CLU_334587_0_0_12"/>
<feature type="transmembrane region" description="Helical" evidence="18">
    <location>
        <begin position="72"/>
        <end position="96"/>
    </location>
</feature>
<dbReference type="SUPFAM" id="SSF55073">
    <property type="entry name" value="Nucleotide cyclase"/>
    <property type="match status" value="1"/>
</dbReference>
<feature type="transmembrane region" description="Helical" evidence="18">
    <location>
        <begin position="430"/>
        <end position="453"/>
    </location>
</feature>
<sequence length="1028" mass="116176">MSVQGLPPQIGQGKILEIVRLIVPGIDPTPDAWEYFWYHLPVALPGLFSFAFCTFFAFSGFYVWLRDRHNFFMLNFTLMSLGMGALGLVLALRALVQNLELLLMLHRIVYPVALLLTGGAMGFNYHLMERRYTAIRVTTWFLWFTIALGTFGLITGRGFTGQWHHYWFGSYPVGSIYLTPWGISGVLGLFLVVIPSMIVFRRTGKNLFRDPIGIGVNLTCLTIGLNLPSLTGVPLFPGANFMFVPMALIAYGVFKKDFFSLNRLLFEKRLLYYLIAFLISVFLLGTGILLMLTLPPKANSAVYTNPFTFVPVLSGLIVFSLAIYLAGSNPQSKVHMMGALSMMLTGFFTILLTVESLRLPLLINLRLEQLIYLIFAFTPIVQYRFIYLLLDLETDWRSRLIDIVSLIAALLTLTPFFITDFYEYGGIVRTAGASFGLTLLSLVGAYSLALISWRWFNSRRRADRSIVIIVAALMLGAAFMLTNVPGTQGVFFPPLGALQFIPAGMIVFAILRFRAIVIRGEATRIANRFQILSLIGVSFLVFIYSRTLTDGLETIKIWNHLSVIGASLLLGFSMLLFVLVRPVAAAMDDSFHLLDEKKKQLEENEKNLREIADVSRSVYASVNLNGIIDLMFAYVQQRYGIEGLWLTFCDSATSRIYHVRHNAEEKLPQDALQFLESFSAPLAPDTGSLYHTWRRKRTTYMRRLTDREKMSELDRTLAQKLNLQGYVHVPLVLQNEVIAVLMGMNFGKKLHLPPKDLRSLELFAGQIAGALSTARLLKEISQEKKKSDELLLNILPRGVAEQLKERGEVTPQFYDAVTIIFTDFVGFTQSALSMVPAELIEQLNRIFYQFDAITRRYRLEKIKTIGDSYMAAGGLPEKNATHYLDVCLAALEIHKITEQIIVMSGDSSAPAWQLRMGIHTGPVMAGVVGQYKFVYDIFGDAVNVASRMESTGEAGRINISADTYQRVKYFFDCEHRGRIHIKNRGDIDMFFLNGLKPKYLNQYGAPNDTFRDIYEKIRHGARIEPRRR</sequence>
<keyword evidence="21" id="KW-1185">Reference proteome</keyword>
<organism evidence="20 21">
    <name type="scientific">Turneriella parva (strain ATCC BAA-1111 / DSM 21527 / NCTC 11395 / H)</name>
    <name type="common">Leptospira parva</name>
    <dbReference type="NCBI Taxonomy" id="869212"/>
    <lineage>
        <taxon>Bacteria</taxon>
        <taxon>Pseudomonadati</taxon>
        <taxon>Spirochaetota</taxon>
        <taxon>Spirochaetia</taxon>
        <taxon>Leptospirales</taxon>
        <taxon>Leptospiraceae</taxon>
        <taxon>Turneriella</taxon>
    </lineage>
</organism>
<dbReference type="SMART" id="SM00044">
    <property type="entry name" value="CYCc"/>
    <property type="match status" value="1"/>
</dbReference>
<keyword evidence="5 18" id="KW-0812">Transmembrane</keyword>
<feature type="transmembrane region" description="Helical" evidence="18">
    <location>
        <begin position="140"/>
        <end position="159"/>
    </location>
</feature>
<dbReference type="GO" id="GO:0035556">
    <property type="term" value="P:intracellular signal transduction"/>
    <property type="evidence" value="ECO:0007669"/>
    <property type="project" value="InterPro"/>
</dbReference>
<dbReference type="GO" id="GO:0006171">
    <property type="term" value="P:cAMP biosynthetic process"/>
    <property type="evidence" value="ECO:0007669"/>
    <property type="project" value="UniProtKB-KW"/>
</dbReference>
<keyword evidence="9" id="KW-0460">Magnesium</keyword>
<dbReference type="InterPro" id="IPR029016">
    <property type="entry name" value="GAF-like_dom_sf"/>
</dbReference>
<dbReference type="KEGG" id="tpx:Turpa_1106"/>
<feature type="transmembrane region" description="Helical" evidence="18">
    <location>
        <begin position="338"/>
        <end position="357"/>
    </location>
</feature>
<evidence type="ECO:0000256" key="8">
    <source>
        <dbReference type="ARBA" id="ARBA00022840"/>
    </source>
</evidence>
<feature type="transmembrane region" description="Helical" evidence="18">
    <location>
        <begin position="108"/>
        <end position="128"/>
    </location>
</feature>
<keyword evidence="10 18" id="KW-1133">Transmembrane helix</keyword>
<feature type="transmembrane region" description="Helical" evidence="18">
    <location>
        <begin position="235"/>
        <end position="254"/>
    </location>
</feature>
<dbReference type="Gene3D" id="3.30.450.40">
    <property type="match status" value="1"/>
</dbReference>
<dbReference type="InterPro" id="IPR050401">
    <property type="entry name" value="Cyclic_nucleotide_synthase"/>
</dbReference>
<evidence type="ECO:0000259" key="19">
    <source>
        <dbReference type="PROSITE" id="PS50125"/>
    </source>
</evidence>
<dbReference type="CDD" id="cd07302">
    <property type="entry name" value="CHD"/>
    <property type="match status" value="1"/>
</dbReference>
<dbReference type="Proteomes" id="UP000006048">
    <property type="component" value="Chromosome"/>
</dbReference>
<dbReference type="PROSITE" id="PS50125">
    <property type="entry name" value="GUANYLATE_CYCLASE_2"/>
    <property type="match status" value="1"/>
</dbReference>
<evidence type="ECO:0000313" key="21">
    <source>
        <dbReference type="Proteomes" id="UP000006048"/>
    </source>
</evidence>
<feature type="domain" description="Guanylate cyclase" evidence="19">
    <location>
        <begin position="818"/>
        <end position="949"/>
    </location>
</feature>
<evidence type="ECO:0000256" key="12">
    <source>
        <dbReference type="ARBA" id="ARBA00023136"/>
    </source>
</evidence>
<reference evidence="20 21" key="1">
    <citation type="submission" date="2012-06" db="EMBL/GenBank/DDBJ databases">
        <title>The complete chromosome of genome of Turneriella parva DSM 21527.</title>
        <authorList>
            <consortium name="US DOE Joint Genome Institute (JGI-PGF)"/>
            <person name="Lucas S."/>
            <person name="Han J."/>
            <person name="Lapidus A."/>
            <person name="Bruce D."/>
            <person name="Goodwin L."/>
            <person name="Pitluck S."/>
            <person name="Peters L."/>
            <person name="Kyrpides N."/>
            <person name="Mavromatis K."/>
            <person name="Ivanova N."/>
            <person name="Mikhailova N."/>
            <person name="Chertkov O."/>
            <person name="Detter J.C."/>
            <person name="Tapia R."/>
            <person name="Han C."/>
            <person name="Land M."/>
            <person name="Hauser L."/>
            <person name="Markowitz V."/>
            <person name="Cheng J.-F."/>
            <person name="Hugenholtz P."/>
            <person name="Woyke T."/>
            <person name="Wu D."/>
            <person name="Gronow S."/>
            <person name="Wellnitz S."/>
            <person name="Brambilla E."/>
            <person name="Klenk H.-P."/>
            <person name="Eisen J.A."/>
        </authorList>
    </citation>
    <scope>NUCLEOTIDE SEQUENCE [LARGE SCALE GENOMIC DNA]</scope>
    <source>
        <strain evidence="21">ATCC BAA-1111 / DSM 21527 / NCTC 11395 / H</strain>
    </source>
</reference>
<proteinExistence type="inferred from homology"/>
<dbReference type="PANTHER" id="PTHR11920:SF335">
    <property type="entry name" value="GUANYLATE CYCLASE"/>
    <property type="match status" value="1"/>
</dbReference>
<evidence type="ECO:0000256" key="10">
    <source>
        <dbReference type="ARBA" id="ARBA00022989"/>
    </source>
</evidence>
<evidence type="ECO:0000256" key="7">
    <source>
        <dbReference type="ARBA" id="ARBA00022741"/>
    </source>
</evidence>
<dbReference type="PATRIC" id="fig|869212.3.peg.1088"/>
<dbReference type="InterPro" id="IPR003018">
    <property type="entry name" value="GAF"/>
</dbReference>
<comment type="similarity">
    <text evidence="17">Belongs to the adenylyl cyclase class-4/guanylyl cyclase family.</text>
</comment>
<keyword evidence="8" id="KW-0067">ATP-binding</keyword>
<keyword evidence="6" id="KW-0479">Metal-binding</keyword>
<dbReference type="GO" id="GO:0005524">
    <property type="term" value="F:ATP binding"/>
    <property type="evidence" value="ECO:0007669"/>
    <property type="project" value="UniProtKB-KW"/>
</dbReference>
<feature type="transmembrane region" description="Helical" evidence="18">
    <location>
        <begin position="465"/>
        <end position="484"/>
    </location>
</feature>
<evidence type="ECO:0000256" key="18">
    <source>
        <dbReference type="SAM" id="Phobius"/>
    </source>
</evidence>
<evidence type="ECO:0000256" key="1">
    <source>
        <dbReference type="ARBA" id="ARBA00001593"/>
    </source>
</evidence>
<feature type="transmembrane region" description="Helical" evidence="18">
    <location>
        <begin position="400"/>
        <end position="418"/>
    </location>
</feature>
<evidence type="ECO:0000256" key="17">
    <source>
        <dbReference type="RuleBase" id="RU000405"/>
    </source>
</evidence>
<dbReference type="GO" id="GO:0046872">
    <property type="term" value="F:metal ion binding"/>
    <property type="evidence" value="ECO:0007669"/>
    <property type="project" value="UniProtKB-KW"/>
</dbReference>
<dbReference type="InterPro" id="IPR029787">
    <property type="entry name" value="Nucleotide_cyclase"/>
</dbReference>
<name>I4B397_TURPD</name>
<dbReference type="EC" id="4.6.1.1" evidence="3"/>
<feature type="transmembrane region" description="Helical" evidence="18">
    <location>
        <begin position="490"/>
        <end position="513"/>
    </location>
</feature>
<feature type="transmembrane region" description="Helical" evidence="18">
    <location>
        <begin position="42"/>
        <end position="65"/>
    </location>
</feature>
<evidence type="ECO:0000256" key="4">
    <source>
        <dbReference type="ARBA" id="ARBA00021420"/>
    </source>
</evidence>
<dbReference type="Pfam" id="PF00211">
    <property type="entry name" value="Guanylate_cyc"/>
    <property type="match status" value="1"/>
</dbReference>
<dbReference type="RefSeq" id="WP_014802271.1">
    <property type="nucleotide sequence ID" value="NC_018020.1"/>
</dbReference>
<evidence type="ECO:0000256" key="15">
    <source>
        <dbReference type="ARBA" id="ARBA00032637"/>
    </source>
</evidence>
<feature type="transmembrane region" description="Helical" evidence="18">
    <location>
        <begin position="306"/>
        <end position="326"/>
    </location>
</feature>
<feature type="transmembrane region" description="Helical" evidence="18">
    <location>
        <begin position="270"/>
        <end position="294"/>
    </location>
</feature>
<dbReference type="GO" id="GO:0005886">
    <property type="term" value="C:plasma membrane"/>
    <property type="evidence" value="ECO:0007669"/>
    <property type="project" value="UniProtKB-ARBA"/>
</dbReference>
<dbReference type="FunFam" id="3.30.70.1230:FF:000033">
    <property type="entry name" value="Adenylate cyclase"/>
    <property type="match status" value="1"/>
</dbReference>
<dbReference type="STRING" id="869212.Turpa_1106"/>
<feature type="transmembrane region" description="Helical" evidence="18">
    <location>
        <begin position="179"/>
        <end position="200"/>
    </location>
</feature>
<evidence type="ECO:0000256" key="5">
    <source>
        <dbReference type="ARBA" id="ARBA00022692"/>
    </source>
</evidence>
<keyword evidence="11" id="KW-0115">cAMP biosynthesis</keyword>
<evidence type="ECO:0000256" key="11">
    <source>
        <dbReference type="ARBA" id="ARBA00022998"/>
    </source>
</evidence>
<evidence type="ECO:0000313" key="20">
    <source>
        <dbReference type="EMBL" id="AFM11754.1"/>
    </source>
</evidence>
<keyword evidence="12 18" id="KW-0472">Membrane</keyword>
<dbReference type="InterPro" id="IPR001054">
    <property type="entry name" value="A/G_cyclase"/>
</dbReference>
<evidence type="ECO:0000256" key="9">
    <source>
        <dbReference type="ARBA" id="ARBA00022842"/>
    </source>
</evidence>
<evidence type="ECO:0000256" key="6">
    <source>
        <dbReference type="ARBA" id="ARBA00022723"/>
    </source>
</evidence>
<dbReference type="InterPro" id="IPR018297">
    <property type="entry name" value="A/G_cyclase_CS"/>
</dbReference>
<evidence type="ECO:0000256" key="2">
    <source>
        <dbReference type="ARBA" id="ARBA00004370"/>
    </source>
</evidence>
<evidence type="ECO:0000256" key="16">
    <source>
        <dbReference type="ARBA" id="ARBA00064436"/>
    </source>
</evidence>
<feature type="transmembrane region" description="Helical" evidence="18">
    <location>
        <begin position="369"/>
        <end position="388"/>
    </location>
</feature>
<feature type="transmembrane region" description="Helical" evidence="18">
    <location>
        <begin position="525"/>
        <end position="545"/>
    </location>
</feature>
<gene>
    <name evidence="20" type="ordered locus">Turpa_1106</name>
</gene>
<comment type="subunit">
    <text evidence="16">Homodimer. Can also exist as monomer.</text>
</comment>
<evidence type="ECO:0000256" key="14">
    <source>
        <dbReference type="ARBA" id="ARBA00032597"/>
    </source>
</evidence>
<evidence type="ECO:0000256" key="13">
    <source>
        <dbReference type="ARBA" id="ARBA00023239"/>
    </source>
</evidence>
<feature type="transmembrane region" description="Helical" evidence="18">
    <location>
        <begin position="212"/>
        <end position="229"/>
    </location>
</feature>
<comment type="subcellular location">
    <subcellularLocation>
        <location evidence="2">Membrane</location>
    </subcellularLocation>
</comment>
<keyword evidence="13 17" id="KW-0456">Lyase</keyword>
<keyword evidence="7" id="KW-0547">Nucleotide-binding</keyword>
<dbReference type="Gene3D" id="3.30.70.1230">
    <property type="entry name" value="Nucleotide cyclase"/>
    <property type="match status" value="1"/>
</dbReference>
<dbReference type="PROSITE" id="PS00452">
    <property type="entry name" value="GUANYLATE_CYCLASE_1"/>
    <property type="match status" value="1"/>
</dbReference>
<dbReference type="PANTHER" id="PTHR11920">
    <property type="entry name" value="GUANYLYL CYCLASE"/>
    <property type="match status" value="1"/>
</dbReference>
<dbReference type="EMBL" id="CP002959">
    <property type="protein sequence ID" value="AFM11754.1"/>
    <property type="molecule type" value="Genomic_DNA"/>
</dbReference>
<accession>I4B397</accession>
<evidence type="ECO:0000256" key="3">
    <source>
        <dbReference type="ARBA" id="ARBA00012201"/>
    </source>
</evidence>